<feature type="compositionally biased region" description="Basic and acidic residues" evidence="1">
    <location>
        <begin position="1269"/>
        <end position="1280"/>
    </location>
</feature>
<proteinExistence type="predicted"/>
<evidence type="ECO:0008006" key="4">
    <source>
        <dbReference type="Google" id="ProtNLM"/>
    </source>
</evidence>
<dbReference type="SUPFAM" id="SSF47473">
    <property type="entry name" value="EF-hand"/>
    <property type="match status" value="1"/>
</dbReference>
<evidence type="ECO:0000313" key="2">
    <source>
        <dbReference type="EMBL" id="EQC40881.1"/>
    </source>
</evidence>
<dbReference type="GO" id="GO:1904158">
    <property type="term" value="P:axonemal central apparatus assembly"/>
    <property type="evidence" value="ECO:0007669"/>
    <property type="project" value="TreeGrafter"/>
</dbReference>
<dbReference type="RefSeq" id="XP_008605725.1">
    <property type="nucleotide sequence ID" value="XM_008607503.1"/>
</dbReference>
<dbReference type="InParanoid" id="T0R1N6"/>
<feature type="compositionally biased region" description="Acidic residues" evidence="1">
    <location>
        <begin position="1249"/>
        <end position="1262"/>
    </location>
</feature>
<dbReference type="eggNOG" id="ENOG502QSP1">
    <property type="taxonomic scope" value="Eukaryota"/>
</dbReference>
<dbReference type="VEuPathDB" id="FungiDB:SDRG_01946"/>
<dbReference type="EMBL" id="JH767135">
    <property type="protein sequence ID" value="EQC40881.1"/>
    <property type="molecule type" value="Genomic_DNA"/>
</dbReference>
<reference evidence="2 3" key="1">
    <citation type="submission" date="2012-04" db="EMBL/GenBank/DDBJ databases">
        <title>The Genome Sequence of Saprolegnia declina VS20.</title>
        <authorList>
            <consortium name="The Broad Institute Genome Sequencing Platform"/>
            <person name="Russ C."/>
            <person name="Nusbaum C."/>
            <person name="Tyler B."/>
            <person name="van West P."/>
            <person name="Dieguez-Uribeondo J."/>
            <person name="de Bruijn I."/>
            <person name="Tripathy S."/>
            <person name="Jiang R."/>
            <person name="Young S.K."/>
            <person name="Zeng Q."/>
            <person name="Gargeya S."/>
            <person name="Fitzgerald M."/>
            <person name="Haas B."/>
            <person name="Abouelleil A."/>
            <person name="Alvarado L."/>
            <person name="Arachchi H.M."/>
            <person name="Berlin A."/>
            <person name="Chapman S.B."/>
            <person name="Goldberg J."/>
            <person name="Griggs A."/>
            <person name="Gujja S."/>
            <person name="Hansen M."/>
            <person name="Howarth C."/>
            <person name="Imamovic A."/>
            <person name="Larimer J."/>
            <person name="McCowen C."/>
            <person name="Montmayeur A."/>
            <person name="Murphy C."/>
            <person name="Neiman D."/>
            <person name="Pearson M."/>
            <person name="Priest M."/>
            <person name="Roberts A."/>
            <person name="Saif S."/>
            <person name="Shea T."/>
            <person name="Sisk P."/>
            <person name="Sykes S."/>
            <person name="Wortman J."/>
            <person name="Nusbaum C."/>
            <person name="Birren B."/>
        </authorList>
    </citation>
    <scope>NUCLEOTIDE SEQUENCE [LARGE SCALE GENOMIC DNA]</scope>
    <source>
        <strain evidence="2 3">VS20</strain>
    </source>
</reference>
<dbReference type="GeneID" id="19942673"/>
<feature type="region of interest" description="Disordered" evidence="1">
    <location>
        <begin position="1228"/>
        <end position="1280"/>
    </location>
</feature>
<evidence type="ECO:0000313" key="3">
    <source>
        <dbReference type="Proteomes" id="UP000030762"/>
    </source>
</evidence>
<dbReference type="Gene3D" id="1.10.238.10">
    <property type="entry name" value="EF-hand"/>
    <property type="match status" value="1"/>
</dbReference>
<gene>
    <name evidence="2" type="ORF">SDRG_01946</name>
</gene>
<evidence type="ECO:0000256" key="1">
    <source>
        <dbReference type="SAM" id="MobiDB-lite"/>
    </source>
</evidence>
<name>T0R1N6_SAPDV</name>
<sequence length="1392" mass="152253">MEAERKPLPWRPYVVLLLSGATKDEKACLERLQDVLSGALTPRERGVFKVVTRTDLGNFKDNAPADVLAGAFHALIEKDRTEYVQANAAKFASKPKAPAGLDRDFRLASSRGTIVDSARGQAVTATAPVDAIAIPPTDGADDDMLSAAQAALEHDARDGAPSHIYVLFDYPASVTEVRGLITYKMTGAEGPKGVALSALVDSVVSVVFPLRATLRRPSMALAPEEPIKPVVPEPKPVEPPAKHPAKGGKQKAPAVAPSPEPEVVAPVVAAPVVEVPVEPLGEGKLHKELVAAAAVGGVEWTDFSFSTLHCATEAGEPRTMVTLTKELKQMLTDVAVAKCAFKQWLSTVNVVDVPSEVPGRPLEHLLRTYNELLDPIYEPSVGVAGILVAMKEAIFRASSKDRRVAPPPTKAASVLPQFVDHGDVARVRMMQALHLYNSKPECLRSGEPRMLLGKSLDDIEKEMWLLSDLPGVGFQGRKGMPIAPTLSLVERGVQDTELMQFHGLSMHDVHYTRKLLEFEAMLGHKWERKLRYRTYMEHLPKHILPQRVAALVGLNVVLYKRYYAPDDSLLVAGHIATPQGRTCTDTWAAIDWVRHRPPFSEWEAETLLPRVYLTPRTVTALGACVNLSHAELDSVREVTHSFFPSDHAVIHVTEAPHATTWLTVYKDWHHFGLRPSSVGFPMNFHATFEDASHLTISRQSGRTILLTKTFSSGLVVSISSDGSIQQEYATRTGHASAPNQHETRRVVLGRGTVISFRTDGSQVIMYANGHVGKRATAADAFWTIDEGGSVYAVASHAKKTPPPAPVPITLEVDPESKAVIAHRGDGVVTVTHVNGSYLTQHADGTQMLGNGANSHVIVRKEGYAEVSIDVDVNLTAQRHAQGMKIAVTKGGIRTRSVVRFDDGTTIEVDYDTRVIASVHGILRVRKPDGTIVIAQDNGLVEFRPRSLATSSYPRKAARDDEEEPDSSSGAYYFDCVNGSLRLSDHEHNHFDLTIGDGKHLPVLKVDLAGVVSASDCAKFGVDPIAANAVVNDPLQPFLLILQGDGTGVEVLRPMDVDDYLALQRRDARIERVPCIAVGASNDNKLHVFTHSLGPFTPVALADATERTAILSTVKIPARASALLLQQLHNVVPLRPLAVSLVRRLREITPFDAVQFQTMVDALSAWNAWAANRELTKDQYAVMDPRDDETRAQAHAMEKKIAAAYKATRARLKAERLKKRERERLAKLNSALEEAGHEPSAAMTTLKEVENEEDDEEDGDDDEAHYAGMHSDDSDADSRDDLDVNVDDEYELLLTAFSHADTESNGRLNRVQTRRALVHALGFGVSQSDVNDAIETYSEAYDDTVTFEVFARILTCMKDAYDEEASAKTPRAMPQFPSRLSMPSKLSPRPKHP</sequence>
<dbReference type="PANTHER" id="PTHR21963">
    <property type="entry name" value="PF6"/>
    <property type="match status" value="1"/>
</dbReference>
<dbReference type="STRING" id="1156394.T0R1N6"/>
<dbReference type="OMA" id="MYMNAAS"/>
<organism evidence="2 3">
    <name type="scientific">Saprolegnia diclina (strain VS20)</name>
    <dbReference type="NCBI Taxonomy" id="1156394"/>
    <lineage>
        <taxon>Eukaryota</taxon>
        <taxon>Sar</taxon>
        <taxon>Stramenopiles</taxon>
        <taxon>Oomycota</taxon>
        <taxon>Saprolegniomycetes</taxon>
        <taxon>Saprolegniales</taxon>
        <taxon>Saprolegniaceae</taxon>
        <taxon>Saprolegnia</taxon>
    </lineage>
</organism>
<feature type="compositionally biased region" description="Pro residues" evidence="1">
    <location>
        <begin position="229"/>
        <end position="239"/>
    </location>
</feature>
<dbReference type="PANTHER" id="PTHR21963:SF1">
    <property type="entry name" value="SPERM-ASSOCIATED ANTIGEN 17"/>
    <property type="match status" value="1"/>
</dbReference>
<keyword evidence="3" id="KW-1185">Reference proteome</keyword>
<feature type="region of interest" description="Disordered" evidence="1">
    <location>
        <begin position="1363"/>
        <end position="1392"/>
    </location>
</feature>
<dbReference type="InterPro" id="IPR026173">
    <property type="entry name" value="SPAG17"/>
</dbReference>
<protein>
    <recommendedName>
        <fullName evidence="4">EF-hand domain-containing protein</fullName>
    </recommendedName>
</protein>
<dbReference type="GO" id="GO:1990716">
    <property type="term" value="C:axonemal central apparatus"/>
    <property type="evidence" value="ECO:0007669"/>
    <property type="project" value="TreeGrafter"/>
</dbReference>
<feature type="region of interest" description="Disordered" evidence="1">
    <location>
        <begin position="225"/>
        <end position="257"/>
    </location>
</feature>
<dbReference type="Proteomes" id="UP000030762">
    <property type="component" value="Unassembled WGS sequence"/>
</dbReference>
<dbReference type="OrthoDB" id="10257153at2759"/>
<accession>T0R1N6</accession>
<dbReference type="InterPro" id="IPR011992">
    <property type="entry name" value="EF-hand-dom_pair"/>
</dbReference>